<name>A0A4Z0Q6V7_9BACT</name>
<dbReference type="InterPro" id="IPR029062">
    <property type="entry name" value="Class_I_gatase-like"/>
</dbReference>
<sequence length="236" mass="25635">MRLHCLQHAAFETPGTILDWAARHGHGWTYTRLYEASPTFPALPAFDWLLILGGAMGVHDEALHPWLPPEKQFIRAAIQAGKVVVGICLGAQLVADALGAAVYRHEALEIGFWPIYPPTAAPAHPLFPPLPAASLTVLHWHGDTFDLPADATLLASSAACARQAFVFDNRVVGLQFHPELTAELLDAMLLHDGHELVPGPWVQPAAELQQRTAELAAGQAFLFALLDQLAAGHQRR</sequence>
<dbReference type="InterPro" id="IPR017926">
    <property type="entry name" value="GATASE"/>
</dbReference>
<comment type="caution">
    <text evidence="2">The sequence shown here is derived from an EMBL/GenBank/DDBJ whole genome shotgun (WGS) entry which is preliminary data.</text>
</comment>
<evidence type="ECO:0000259" key="1">
    <source>
        <dbReference type="Pfam" id="PF00117"/>
    </source>
</evidence>
<dbReference type="OrthoDB" id="9807137at2"/>
<dbReference type="InterPro" id="IPR044992">
    <property type="entry name" value="ChyE-like"/>
</dbReference>
<accession>A0A4Z0Q6V7</accession>
<organism evidence="2 3">
    <name type="scientific">Hymenobacter aquaticus</name>
    <dbReference type="NCBI Taxonomy" id="1867101"/>
    <lineage>
        <taxon>Bacteria</taxon>
        <taxon>Pseudomonadati</taxon>
        <taxon>Bacteroidota</taxon>
        <taxon>Cytophagia</taxon>
        <taxon>Cytophagales</taxon>
        <taxon>Hymenobacteraceae</taxon>
        <taxon>Hymenobacter</taxon>
    </lineage>
</organism>
<protein>
    <submittedName>
        <fullName evidence="2">Type 1 glutamine amidotransferase</fullName>
    </submittedName>
</protein>
<dbReference type="GO" id="GO:0005829">
    <property type="term" value="C:cytosol"/>
    <property type="evidence" value="ECO:0007669"/>
    <property type="project" value="TreeGrafter"/>
</dbReference>
<proteinExistence type="predicted"/>
<dbReference type="Proteomes" id="UP000297549">
    <property type="component" value="Unassembled WGS sequence"/>
</dbReference>
<gene>
    <name evidence="2" type="ORF">E5K00_06645</name>
</gene>
<dbReference type="CDD" id="cd01741">
    <property type="entry name" value="GATase1_1"/>
    <property type="match status" value="1"/>
</dbReference>
<dbReference type="AlphaFoldDB" id="A0A4Z0Q6V7"/>
<dbReference type="Gene3D" id="3.40.50.880">
    <property type="match status" value="1"/>
</dbReference>
<evidence type="ECO:0000313" key="2">
    <source>
        <dbReference type="EMBL" id="TGE24873.1"/>
    </source>
</evidence>
<keyword evidence="2" id="KW-0808">Transferase</keyword>
<reference evidence="2 3" key="1">
    <citation type="submission" date="2019-04" db="EMBL/GenBank/DDBJ databases">
        <authorList>
            <person name="Feng G."/>
            <person name="Zhang J."/>
            <person name="Zhu H."/>
        </authorList>
    </citation>
    <scope>NUCLEOTIDE SEQUENCE [LARGE SCALE GENOMIC DNA]</scope>
    <source>
        <strain evidence="2 3">JCM 31653</strain>
    </source>
</reference>
<dbReference type="Pfam" id="PF00117">
    <property type="entry name" value="GATase"/>
    <property type="match status" value="1"/>
</dbReference>
<dbReference type="PANTHER" id="PTHR42695:SF5">
    <property type="entry name" value="GLUTAMINE AMIDOTRANSFERASE YLR126C-RELATED"/>
    <property type="match status" value="1"/>
</dbReference>
<dbReference type="FunFam" id="3.40.50.880:FF:000033">
    <property type="entry name" value="Glutamine amidotransferase class-I"/>
    <property type="match status" value="1"/>
</dbReference>
<dbReference type="GO" id="GO:0016740">
    <property type="term" value="F:transferase activity"/>
    <property type="evidence" value="ECO:0007669"/>
    <property type="project" value="UniProtKB-KW"/>
</dbReference>
<dbReference type="SUPFAM" id="SSF52317">
    <property type="entry name" value="Class I glutamine amidotransferase-like"/>
    <property type="match status" value="1"/>
</dbReference>
<dbReference type="PANTHER" id="PTHR42695">
    <property type="entry name" value="GLUTAMINE AMIDOTRANSFERASE YLR126C-RELATED"/>
    <property type="match status" value="1"/>
</dbReference>
<evidence type="ECO:0000313" key="3">
    <source>
        <dbReference type="Proteomes" id="UP000297549"/>
    </source>
</evidence>
<feature type="domain" description="Glutamine amidotransferase" evidence="1">
    <location>
        <begin position="46"/>
        <end position="192"/>
    </location>
</feature>
<dbReference type="RefSeq" id="WP_135462452.1">
    <property type="nucleotide sequence ID" value="NZ_SRLC01000001.1"/>
</dbReference>
<keyword evidence="2" id="KW-0315">Glutamine amidotransferase</keyword>
<dbReference type="PROSITE" id="PS51273">
    <property type="entry name" value="GATASE_TYPE_1"/>
    <property type="match status" value="1"/>
</dbReference>
<dbReference type="EMBL" id="SRLC01000001">
    <property type="protein sequence ID" value="TGE24873.1"/>
    <property type="molecule type" value="Genomic_DNA"/>
</dbReference>
<keyword evidence="3" id="KW-1185">Reference proteome</keyword>